<feature type="domain" description="Cytochrome oxidase subunit I profile" evidence="2">
    <location>
        <begin position="30"/>
        <end position="126"/>
    </location>
</feature>
<feature type="non-terminal residue" evidence="3">
    <location>
        <position position="126"/>
    </location>
</feature>
<dbReference type="PROSITE" id="PS50855">
    <property type="entry name" value="COX1"/>
    <property type="match status" value="1"/>
</dbReference>
<keyword evidence="1" id="KW-1133">Transmembrane helix</keyword>
<sequence length="126" mass="13841">MTTINTTHDSGHDGHHDEGSYLTPIKGGFIVNAIRWATTIDHKKIGMMYLVAVLFMFFLGGMMAMAVRAELWEPTRVLADGTVTGQLFQWGEGADKGYENFNRIFTIHGAVMVFLVIIPGVPAVLG</sequence>
<dbReference type="EMBL" id="UOGK01000645">
    <property type="protein sequence ID" value="VAX42115.1"/>
    <property type="molecule type" value="Genomic_DNA"/>
</dbReference>
<dbReference type="GO" id="GO:0004129">
    <property type="term" value="F:cytochrome-c oxidase activity"/>
    <property type="evidence" value="ECO:0007669"/>
    <property type="project" value="InterPro"/>
</dbReference>
<dbReference type="Gene3D" id="1.20.210.10">
    <property type="entry name" value="Cytochrome c oxidase-like, subunit I domain"/>
    <property type="match status" value="1"/>
</dbReference>
<dbReference type="InterPro" id="IPR000883">
    <property type="entry name" value="Cyt_C_Oxase_1"/>
</dbReference>
<dbReference type="GO" id="GO:0016491">
    <property type="term" value="F:oxidoreductase activity"/>
    <property type="evidence" value="ECO:0007669"/>
    <property type="project" value="UniProtKB-KW"/>
</dbReference>
<dbReference type="GO" id="GO:0016020">
    <property type="term" value="C:membrane"/>
    <property type="evidence" value="ECO:0007669"/>
    <property type="project" value="InterPro"/>
</dbReference>
<dbReference type="Pfam" id="PF00115">
    <property type="entry name" value="COX1"/>
    <property type="match status" value="1"/>
</dbReference>
<gene>
    <name evidence="3" type="ORF">MNBD_PLANCTO03-2345</name>
</gene>
<accession>A0A3B1E6P4</accession>
<reference evidence="3" key="1">
    <citation type="submission" date="2018-06" db="EMBL/GenBank/DDBJ databases">
        <authorList>
            <person name="Zhirakovskaya E."/>
        </authorList>
    </citation>
    <scope>NUCLEOTIDE SEQUENCE</scope>
</reference>
<dbReference type="SUPFAM" id="SSF81442">
    <property type="entry name" value="Cytochrome c oxidase subunit I-like"/>
    <property type="match status" value="1"/>
</dbReference>
<dbReference type="PRINTS" id="PR01165">
    <property type="entry name" value="CYCOXIDASEI"/>
</dbReference>
<evidence type="ECO:0000259" key="2">
    <source>
        <dbReference type="PROSITE" id="PS50855"/>
    </source>
</evidence>
<dbReference type="GO" id="GO:0022904">
    <property type="term" value="P:respiratory electron transport chain"/>
    <property type="evidence" value="ECO:0007669"/>
    <property type="project" value="TreeGrafter"/>
</dbReference>
<dbReference type="PANTHER" id="PTHR10422:SF18">
    <property type="entry name" value="CYTOCHROME C OXIDASE SUBUNIT 1"/>
    <property type="match status" value="1"/>
</dbReference>
<keyword evidence="1" id="KW-0472">Membrane</keyword>
<keyword evidence="3" id="KW-0560">Oxidoreductase</keyword>
<name>A0A3B1E6P4_9ZZZZ</name>
<protein>
    <submittedName>
        <fullName evidence="3">Cytochrome c oxidase polypeptide I</fullName>
        <ecNumber evidence="3">1.9.3.1</ecNumber>
    </submittedName>
</protein>
<dbReference type="EC" id="1.9.3.1" evidence="3"/>
<feature type="transmembrane region" description="Helical" evidence="1">
    <location>
        <begin position="45"/>
        <end position="67"/>
    </location>
</feature>
<dbReference type="GO" id="GO:0020037">
    <property type="term" value="F:heme binding"/>
    <property type="evidence" value="ECO:0007669"/>
    <property type="project" value="InterPro"/>
</dbReference>
<feature type="transmembrane region" description="Helical" evidence="1">
    <location>
        <begin position="104"/>
        <end position="125"/>
    </location>
</feature>
<proteinExistence type="predicted"/>
<dbReference type="GO" id="GO:0009060">
    <property type="term" value="P:aerobic respiration"/>
    <property type="evidence" value="ECO:0007669"/>
    <property type="project" value="InterPro"/>
</dbReference>
<dbReference type="AlphaFoldDB" id="A0A3B1E6P4"/>
<dbReference type="GO" id="GO:0015990">
    <property type="term" value="P:electron transport coupled proton transport"/>
    <property type="evidence" value="ECO:0007669"/>
    <property type="project" value="TreeGrafter"/>
</dbReference>
<evidence type="ECO:0000256" key="1">
    <source>
        <dbReference type="SAM" id="Phobius"/>
    </source>
</evidence>
<dbReference type="InterPro" id="IPR036927">
    <property type="entry name" value="Cyt_c_oxase-like_su1_sf"/>
</dbReference>
<dbReference type="InterPro" id="IPR023616">
    <property type="entry name" value="Cyt_c_oxase-like_su1_dom"/>
</dbReference>
<evidence type="ECO:0000313" key="3">
    <source>
        <dbReference type="EMBL" id="VAX42115.1"/>
    </source>
</evidence>
<keyword evidence="1" id="KW-0812">Transmembrane</keyword>
<organism evidence="3">
    <name type="scientific">hydrothermal vent metagenome</name>
    <dbReference type="NCBI Taxonomy" id="652676"/>
    <lineage>
        <taxon>unclassified sequences</taxon>
        <taxon>metagenomes</taxon>
        <taxon>ecological metagenomes</taxon>
    </lineage>
</organism>
<dbReference type="PANTHER" id="PTHR10422">
    <property type="entry name" value="CYTOCHROME C OXIDASE SUBUNIT 1"/>
    <property type="match status" value="1"/>
</dbReference>